<protein>
    <submittedName>
        <fullName evidence="2">Uncharacterized protein</fullName>
    </submittedName>
</protein>
<feature type="compositionally biased region" description="Low complexity" evidence="1">
    <location>
        <begin position="241"/>
        <end position="255"/>
    </location>
</feature>
<evidence type="ECO:0000256" key="1">
    <source>
        <dbReference type="SAM" id="MobiDB-lite"/>
    </source>
</evidence>
<dbReference type="RefSeq" id="XP_064770507.1">
    <property type="nucleotide sequence ID" value="XM_064914390.1"/>
</dbReference>
<feature type="compositionally biased region" description="Acidic residues" evidence="1">
    <location>
        <begin position="194"/>
        <end position="206"/>
    </location>
</feature>
<feature type="compositionally biased region" description="Low complexity" evidence="1">
    <location>
        <begin position="41"/>
        <end position="88"/>
    </location>
</feature>
<feature type="compositionally biased region" description="Low complexity" evidence="1">
    <location>
        <begin position="386"/>
        <end position="425"/>
    </location>
</feature>
<feature type="compositionally biased region" description="Basic and acidic residues" evidence="1">
    <location>
        <begin position="182"/>
        <end position="191"/>
    </location>
</feature>
<feature type="compositionally biased region" description="Polar residues" evidence="1">
    <location>
        <begin position="225"/>
        <end position="240"/>
    </location>
</feature>
<gene>
    <name evidence="2" type="ORF">BZA70DRAFT_292827</name>
</gene>
<sequence>MPELTANDLFSKDLSFRSPHPRLLANPAVRSGSTGAGTGTANGSTTPLSAPSRASRGPSSSSSFASRPPAPRFSLPSSSSSSASPGILRASPKFTAQAKANGNIIAPSAKRVGMGANEDLQKLFYQSPMPRFRVKLPSSASPFQQPTPAPTSSTNTPATKSTNVTSSDRATPPKPMKSPLRVVEKLAKAVEVDSGNETDQDSDDVAEEKHSLKRVRKKEEVRAQRQPSHTSPALSTEPQKASSLFSASSLLQSLFRPGSSASDTSSTPEPSKNSLPSRSVTPDAESTKTTSTGRPQTPERSTSSSQSRPNASPSSQPPHSSSRRIVKRRADSVQHTSTKTRIISTVKPSTVGSGESSDRAEGRHSTPVSIVRVYEADAGDSPNAGSKAARAPSASKPATSSSSSSSSSSAAAAVAAPTTSRVTPAPESPAKQSRKTPPSSPRARPRSSTPAPPTPSSSYKPTQSQSTPSPKPSHVRAHKPASTVLQQQQQQQPEKVRRSGRRRIEPLQYWRNERIVYTLVHDEDGDVVPTIRQIIRASEGDSGEGRGGDLRKRR</sequence>
<feature type="compositionally biased region" description="Low complexity" evidence="1">
    <location>
        <begin position="294"/>
        <end position="320"/>
    </location>
</feature>
<comment type="caution">
    <text evidence="2">The sequence shown here is derived from an EMBL/GenBank/DDBJ whole genome shotgun (WGS) entry which is preliminary data.</text>
</comment>
<name>A0ABR1FC97_9ASCO</name>
<feature type="compositionally biased region" description="Low complexity" evidence="1">
    <location>
        <begin position="137"/>
        <end position="162"/>
    </location>
</feature>
<feature type="region of interest" description="Disordered" evidence="1">
    <location>
        <begin position="134"/>
        <end position="504"/>
    </location>
</feature>
<proteinExistence type="predicted"/>
<dbReference type="EMBL" id="JBBJBU010000001">
    <property type="protein sequence ID" value="KAK7207474.1"/>
    <property type="molecule type" value="Genomic_DNA"/>
</dbReference>
<dbReference type="Proteomes" id="UP001498771">
    <property type="component" value="Unassembled WGS sequence"/>
</dbReference>
<evidence type="ECO:0000313" key="2">
    <source>
        <dbReference type="EMBL" id="KAK7207474.1"/>
    </source>
</evidence>
<reference evidence="2 3" key="1">
    <citation type="submission" date="2024-03" db="EMBL/GenBank/DDBJ databases">
        <title>Genome-scale model development and genomic sequencing of the oleaginous clade Lipomyces.</title>
        <authorList>
            <consortium name="Lawrence Berkeley National Laboratory"/>
            <person name="Czajka J.J."/>
            <person name="Han Y."/>
            <person name="Kim J."/>
            <person name="Mondo S.J."/>
            <person name="Hofstad B.A."/>
            <person name="Robles A."/>
            <person name="Haridas S."/>
            <person name="Riley R."/>
            <person name="LaButti K."/>
            <person name="Pangilinan J."/>
            <person name="Andreopoulos W."/>
            <person name="Lipzen A."/>
            <person name="Yan J."/>
            <person name="Wang M."/>
            <person name="Ng V."/>
            <person name="Grigoriev I.V."/>
            <person name="Spatafora J.W."/>
            <person name="Magnuson J.K."/>
            <person name="Baker S.E."/>
            <person name="Pomraning K.R."/>
        </authorList>
    </citation>
    <scope>NUCLEOTIDE SEQUENCE [LARGE SCALE GENOMIC DNA]</scope>
    <source>
        <strain evidence="2 3">Phaff 52-87</strain>
    </source>
</reference>
<feature type="compositionally biased region" description="Basic and acidic residues" evidence="1">
    <location>
        <begin position="494"/>
        <end position="504"/>
    </location>
</feature>
<feature type="compositionally biased region" description="Low complexity" evidence="1">
    <location>
        <begin position="456"/>
        <end position="468"/>
    </location>
</feature>
<feature type="compositionally biased region" description="Polar residues" evidence="1">
    <location>
        <begin position="259"/>
        <end position="280"/>
    </location>
</feature>
<organism evidence="2 3">
    <name type="scientific">Myxozyma melibiosi</name>
    <dbReference type="NCBI Taxonomy" id="54550"/>
    <lineage>
        <taxon>Eukaryota</taxon>
        <taxon>Fungi</taxon>
        <taxon>Dikarya</taxon>
        <taxon>Ascomycota</taxon>
        <taxon>Saccharomycotina</taxon>
        <taxon>Lipomycetes</taxon>
        <taxon>Lipomycetales</taxon>
        <taxon>Lipomycetaceae</taxon>
        <taxon>Myxozyma</taxon>
    </lineage>
</organism>
<feature type="compositionally biased region" description="Polar residues" evidence="1">
    <location>
        <begin position="333"/>
        <end position="355"/>
    </location>
</feature>
<feature type="region of interest" description="Disordered" evidence="1">
    <location>
        <begin position="1"/>
        <end position="88"/>
    </location>
</feature>
<evidence type="ECO:0000313" key="3">
    <source>
        <dbReference type="Proteomes" id="UP001498771"/>
    </source>
</evidence>
<keyword evidence="3" id="KW-1185">Reference proteome</keyword>
<dbReference type="GeneID" id="90039902"/>
<accession>A0ABR1FC97</accession>